<feature type="domain" description="NB-ARC" evidence="3">
    <location>
        <begin position="92"/>
        <end position="167"/>
    </location>
</feature>
<keyword evidence="1" id="KW-0677">Repeat</keyword>
<evidence type="ECO:0000313" key="6">
    <source>
        <dbReference type="RefSeq" id="XP_030548987.1"/>
    </source>
</evidence>
<dbReference type="InterPro" id="IPR058922">
    <property type="entry name" value="WHD_DRP"/>
</dbReference>
<sequence length="441" mass="49837">MSSRFEDIRIKIQNFGDLEYLRAGNTASGEGRCYCLLSEDHLAHRVIEEDNIVGFDDHVERIRDQFLSGEPRLSTISILGAPGSGKTVLAKQQKRFVVVLDDIWRTQDWELIVNELQIGSSGSTVMVTSRNSDVGASCVGYPKYVHKLNGLPWKKALSLFCEKASRNCNGICPLELEDWSEKIIKKCEGLPLPVIAAGNLLSKKRQIPYGWKKLHDCLGANLPWQRLIRLCIAEGFVKEARNVTLEEIAEHFLNELVRRNLVHVTVREIDGWVRRCHVLNLVHEFIIAKAEEENFVGSASERSSSSQGRIRHLSAKTNIDTNVELGETLGHIRYDVKNYMTFDGAKGIEMLSGRGALSNQTRFRVLQHLYLKGQLQKLPKWVSSLQSLIKVGLKWSRLRINPLQTLQDLPNLMELNMVDAFKGANTGIRGEHVQEVEDTSD</sequence>
<reference evidence="6" key="2">
    <citation type="submission" date="2025-08" db="UniProtKB">
        <authorList>
            <consortium name="RefSeq"/>
        </authorList>
    </citation>
    <scope>IDENTIFICATION</scope>
    <source>
        <tissue evidence="6">Leaf</tissue>
    </source>
</reference>
<dbReference type="Pfam" id="PF00931">
    <property type="entry name" value="NB-ARC"/>
    <property type="match status" value="1"/>
</dbReference>
<dbReference type="GO" id="GO:0043531">
    <property type="term" value="F:ADP binding"/>
    <property type="evidence" value="ECO:0007669"/>
    <property type="project" value="InterPro"/>
</dbReference>
<keyword evidence="2" id="KW-0611">Plant defense</keyword>
<dbReference type="InterPro" id="IPR042197">
    <property type="entry name" value="Apaf_helical"/>
</dbReference>
<dbReference type="KEGG" id="rarg:115754165"/>
<evidence type="ECO:0000259" key="3">
    <source>
        <dbReference type="Pfam" id="PF00931"/>
    </source>
</evidence>
<proteinExistence type="predicted"/>
<feature type="domain" description="Disease resistance protein winged helix" evidence="4">
    <location>
        <begin position="225"/>
        <end position="286"/>
    </location>
</feature>
<gene>
    <name evidence="6" type="primary">LOC115754165</name>
</gene>
<dbReference type="GO" id="GO:0006952">
    <property type="term" value="P:defense response"/>
    <property type="evidence" value="ECO:0007669"/>
    <property type="project" value="UniProtKB-KW"/>
</dbReference>
<evidence type="ECO:0000256" key="2">
    <source>
        <dbReference type="ARBA" id="ARBA00022821"/>
    </source>
</evidence>
<dbReference type="Gene3D" id="1.10.8.430">
    <property type="entry name" value="Helical domain of apoptotic protease-activating factors"/>
    <property type="match status" value="1"/>
</dbReference>
<dbReference type="InterPro" id="IPR002182">
    <property type="entry name" value="NB-ARC"/>
</dbReference>
<dbReference type="OrthoDB" id="598235at2759"/>
<evidence type="ECO:0000256" key="1">
    <source>
        <dbReference type="ARBA" id="ARBA00022737"/>
    </source>
</evidence>
<dbReference type="PANTHER" id="PTHR36766">
    <property type="entry name" value="PLANT BROAD-SPECTRUM MILDEW RESISTANCE PROTEIN RPW8"/>
    <property type="match status" value="1"/>
</dbReference>
<dbReference type="SUPFAM" id="SSF52540">
    <property type="entry name" value="P-loop containing nucleoside triphosphate hydrolases"/>
    <property type="match status" value="1"/>
</dbReference>
<dbReference type="PANTHER" id="PTHR36766:SF63">
    <property type="entry name" value="NB-ARC DOMAIN-CONTAINING PROTEIN"/>
    <property type="match status" value="1"/>
</dbReference>
<dbReference type="RefSeq" id="XP_030548987.1">
    <property type="nucleotide sequence ID" value="XM_030693127.1"/>
</dbReference>
<dbReference type="InterPro" id="IPR027417">
    <property type="entry name" value="P-loop_NTPase"/>
</dbReference>
<dbReference type="AlphaFoldDB" id="A0A8B8QRT0"/>
<organism evidence="5 6">
    <name type="scientific">Rhodamnia argentea</name>
    <dbReference type="NCBI Taxonomy" id="178133"/>
    <lineage>
        <taxon>Eukaryota</taxon>
        <taxon>Viridiplantae</taxon>
        <taxon>Streptophyta</taxon>
        <taxon>Embryophyta</taxon>
        <taxon>Tracheophyta</taxon>
        <taxon>Spermatophyta</taxon>
        <taxon>Magnoliopsida</taxon>
        <taxon>eudicotyledons</taxon>
        <taxon>Gunneridae</taxon>
        <taxon>Pentapetalae</taxon>
        <taxon>rosids</taxon>
        <taxon>malvids</taxon>
        <taxon>Myrtales</taxon>
        <taxon>Myrtaceae</taxon>
        <taxon>Myrtoideae</taxon>
        <taxon>Myrteae</taxon>
        <taxon>Australasian group</taxon>
        <taxon>Rhodamnia</taxon>
    </lineage>
</organism>
<dbReference type="Proteomes" id="UP000827889">
    <property type="component" value="Chromosome 2"/>
</dbReference>
<accession>A0A8B8QRT0</accession>
<name>A0A8B8QRT0_9MYRT</name>
<protein>
    <submittedName>
        <fullName evidence="6">Disease resistance protein RPM1-like</fullName>
    </submittedName>
</protein>
<evidence type="ECO:0000313" key="5">
    <source>
        <dbReference type="Proteomes" id="UP000827889"/>
    </source>
</evidence>
<dbReference type="Pfam" id="PF23559">
    <property type="entry name" value="WHD_DRP"/>
    <property type="match status" value="1"/>
</dbReference>
<dbReference type="Gene3D" id="3.40.50.300">
    <property type="entry name" value="P-loop containing nucleotide triphosphate hydrolases"/>
    <property type="match status" value="2"/>
</dbReference>
<keyword evidence="5" id="KW-1185">Reference proteome</keyword>
<evidence type="ECO:0000259" key="4">
    <source>
        <dbReference type="Pfam" id="PF23559"/>
    </source>
</evidence>
<dbReference type="GeneID" id="115754165"/>
<reference evidence="5" key="1">
    <citation type="submission" date="2025-05" db="UniProtKB">
        <authorList>
            <consortium name="RefSeq"/>
        </authorList>
    </citation>
    <scope>NUCLEOTIDE SEQUENCE [LARGE SCALE GENOMIC DNA]</scope>
</reference>